<dbReference type="InterPro" id="IPR029787">
    <property type="entry name" value="Nucleotide_cyclase"/>
</dbReference>
<dbReference type="CDD" id="cd06225">
    <property type="entry name" value="HAMP"/>
    <property type="match status" value="1"/>
</dbReference>
<evidence type="ECO:0000313" key="8">
    <source>
        <dbReference type="Proteomes" id="UP000629025"/>
    </source>
</evidence>
<evidence type="ECO:0000313" key="7">
    <source>
        <dbReference type="EMBL" id="GGB98165.1"/>
    </source>
</evidence>
<dbReference type="RefSeq" id="WP_188748876.1">
    <property type="nucleotide sequence ID" value="NZ_BMIJ01000005.1"/>
</dbReference>
<dbReference type="PROSITE" id="PS50887">
    <property type="entry name" value="GGDEF"/>
    <property type="match status" value="1"/>
</dbReference>
<evidence type="ECO:0000256" key="2">
    <source>
        <dbReference type="ARBA" id="ARBA00034247"/>
    </source>
</evidence>
<gene>
    <name evidence="7" type="ORF">GCM10011352_25330</name>
</gene>
<evidence type="ECO:0000259" key="6">
    <source>
        <dbReference type="PROSITE" id="PS50887"/>
    </source>
</evidence>
<dbReference type="Pfam" id="PF00672">
    <property type="entry name" value="HAMP"/>
    <property type="match status" value="1"/>
</dbReference>
<dbReference type="EMBL" id="BMIJ01000005">
    <property type="protein sequence ID" value="GGB98165.1"/>
    <property type="molecule type" value="Genomic_DNA"/>
</dbReference>
<keyword evidence="4" id="KW-1133">Transmembrane helix</keyword>
<dbReference type="SMART" id="SM00304">
    <property type="entry name" value="HAMP"/>
    <property type="match status" value="1"/>
</dbReference>
<feature type="domain" description="GGDEF" evidence="6">
    <location>
        <begin position="313"/>
        <end position="445"/>
    </location>
</feature>
<keyword evidence="4" id="KW-0812">Transmembrane</keyword>
<comment type="catalytic activity">
    <reaction evidence="2">
        <text>2 GTP = 3',3'-c-di-GMP + 2 diphosphate</text>
        <dbReference type="Rhea" id="RHEA:24898"/>
        <dbReference type="ChEBI" id="CHEBI:33019"/>
        <dbReference type="ChEBI" id="CHEBI:37565"/>
        <dbReference type="ChEBI" id="CHEBI:58805"/>
        <dbReference type="EC" id="2.7.7.65"/>
    </reaction>
</comment>
<dbReference type="CDD" id="cd01949">
    <property type="entry name" value="GGDEF"/>
    <property type="match status" value="1"/>
</dbReference>
<dbReference type="PROSITE" id="PS50885">
    <property type="entry name" value="HAMP"/>
    <property type="match status" value="1"/>
</dbReference>
<dbReference type="NCBIfam" id="TIGR00254">
    <property type="entry name" value="GGDEF"/>
    <property type="match status" value="1"/>
</dbReference>
<reference evidence="8" key="1">
    <citation type="journal article" date="2019" name="Int. J. Syst. Evol. Microbiol.">
        <title>The Global Catalogue of Microorganisms (GCM) 10K type strain sequencing project: providing services to taxonomists for standard genome sequencing and annotation.</title>
        <authorList>
            <consortium name="The Broad Institute Genomics Platform"/>
            <consortium name="The Broad Institute Genome Sequencing Center for Infectious Disease"/>
            <person name="Wu L."/>
            <person name="Ma J."/>
        </authorList>
    </citation>
    <scope>NUCLEOTIDE SEQUENCE [LARGE SCALE GENOMIC DNA]</scope>
    <source>
        <strain evidence="8">CGMCC 1.15341</strain>
    </source>
</reference>
<dbReference type="Gene3D" id="6.10.340.10">
    <property type="match status" value="1"/>
</dbReference>
<evidence type="ECO:0000256" key="4">
    <source>
        <dbReference type="SAM" id="Phobius"/>
    </source>
</evidence>
<dbReference type="PANTHER" id="PTHR45138">
    <property type="entry name" value="REGULATORY COMPONENTS OF SENSORY TRANSDUCTION SYSTEM"/>
    <property type="match status" value="1"/>
</dbReference>
<feature type="region of interest" description="Disordered" evidence="3">
    <location>
        <begin position="85"/>
        <end position="118"/>
    </location>
</feature>
<accession>A0ABQ1KJW0</accession>
<dbReference type="Pfam" id="PF00990">
    <property type="entry name" value="GGDEF"/>
    <property type="match status" value="1"/>
</dbReference>
<evidence type="ECO:0000256" key="1">
    <source>
        <dbReference type="ARBA" id="ARBA00012528"/>
    </source>
</evidence>
<evidence type="ECO:0000259" key="5">
    <source>
        <dbReference type="PROSITE" id="PS50885"/>
    </source>
</evidence>
<feature type="compositionally biased region" description="Low complexity" evidence="3">
    <location>
        <begin position="99"/>
        <end position="115"/>
    </location>
</feature>
<comment type="caution">
    <text evidence="7">The sequence shown here is derived from an EMBL/GenBank/DDBJ whole genome shotgun (WGS) entry which is preliminary data.</text>
</comment>
<dbReference type="Proteomes" id="UP000629025">
    <property type="component" value="Unassembled WGS sequence"/>
</dbReference>
<evidence type="ECO:0000256" key="3">
    <source>
        <dbReference type="SAM" id="MobiDB-lite"/>
    </source>
</evidence>
<protein>
    <recommendedName>
        <fullName evidence="1">diguanylate cyclase</fullName>
        <ecNumber evidence="1">2.7.7.65</ecNumber>
    </recommendedName>
</protein>
<feature type="transmembrane region" description="Helical" evidence="4">
    <location>
        <begin position="203"/>
        <end position="222"/>
    </location>
</feature>
<sequence>MKLNAKLTLCMLLVGVTAAMLVGGIAYGLLMRDFRQSVQDQAFNHFQFDVGAYLTRYGSWERGRAQESFHQFVQRTRGVLEFNAMNGTGARPGVPGPPQNVVQGSVGPQSGSASPDPTQANINDASAFLRGGMAPFLFMLTDPTGVVVKPGPGYAAGEQIASDLLKQGRPIEQGGRVVLLAIPLGEPNLTPQDLSYLAAMRRALGFGMVGAALLALALGLLFSRRVCNRVYDMTAAVHAMRANGELEQEVPVRSRDEIGELAAAFNRMSRDLACAHAEMREAAVRDPLTQLHNRRYFNEQAALAFEQAMRYDQPLCVMIADLDHFKQINDSFSHGVGDEVLKRVAQLLQQNIRKSDILARHGGEEFVILFPQTSLQQAYERCERLRRQIEASDWQQVHPQLRVTLSIGLNDALALGSIERMLSAADEALYAAKRAGRNRIEPVAA</sequence>
<dbReference type="SUPFAM" id="SSF55073">
    <property type="entry name" value="Nucleotide cyclase"/>
    <property type="match status" value="1"/>
</dbReference>
<dbReference type="InterPro" id="IPR000160">
    <property type="entry name" value="GGDEF_dom"/>
</dbReference>
<dbReference type="PANTHER" id="PTHR45138:SF9">
    <property type="entry name" value="DIGUANYLATE CYCLASE DGCM-RELATED"/>
    <property type="match status" value="1"/>
</dbReference>
<dbReference type="InterPro" id="IPR043128">
    <property type="entry name" value="Rev_trsase/Diguanyl_cyclase"/>
</dbReference>
<dbReference type="InterPro" id="IPR050469">
    <property type="entry name" value="Diguanylate_Cyclase"/>
</dbReference>
<dbReference type="SMART" id="SM00267">
    <property type="entry name" value="GGDEF"/>
    <property type="match status" value="1"/>
</dbReference>
<name>A0ABQ1KJW0_9GAMM</name>
<keyword evidence="8" id="KW-1185">Reference proteome</keyword>
<organism evidence="7 8">
    <name type="scientific">Marinobacterium zhoushanense</name>
    <dbReference type="NCBI Taxonomy" id="1679163"/>
    <lineage>
        <taxon>Bacteria</taxon>
        <taxon>Pseudomonadati</taxon>
        <taxon>Pseudomonadota</taxon>
        <taxon>Gammaproteobacteria</taxon>
        <taxon>Oceanospirillales</taxon>
        <taxon>Oceanospirillaceae</taxon>
        <taxon>Marinobacterium</taxon>
    </lineage>
</organism>
<dbReference type="InterPro" id="IPR003660">
    <property type="entry name" value="HAMP_dom"/>
</dbReference>
<feature type="domain" description="HAMP" evidence="5">
    <location>
        <begin position="224"/>
        <end position="277"/>
    </location>
</feature>
<proteinExistence type="predicted"/>
<dbReference type="SUPFAM" id="SSF158472">
    <property type="entry name" value="HAMP domain-like"/>
    <property type="match status" value="1"/>
</dbReference>
<feature type="transmembrane region" description="Helical" evidence="4">
    <location>
        <begin position="6"/>
        <end position="30"/>
    </location>
</feature>
<dbReference type="EC" id="2.7.7.65" evidence="1"/>
<keyword evidence="4" id="KW-0472">Membrane</keyword>
<dbReference type="Gene3D" id="3.30.70.270">
    <property type="match status" value="1"/>
</dbReference>